<keyword evidence="1" id="KW-0695">RNA-directed DNA polymerase</keyword>
<dbReference type="PANTHER" id="PTHR36688">
    <property type="entry name" value="ENDO/EXONUCLEASE/PHOSPHATASE DOMAIN-CONTAINING PROTEIN"/>
    <property type="match status" value="1"/>
</dbReference>
<dbReference type="AlphaFoldDB" id="A0A4Y2EBB8"/>
<organism evidence="1 2">
    <name type="scientific">Araneus ventricosus</name>
    <name type="common">Orbweaver spider</name>
    <name type="synonym">Epeira ventricosa</name>
    <dbReference type="NCBI Taxonomy" id="182803"/>
    <lineage>
        <taxon>Eukaryota</taxon>
        <taxon>Metazoa</taxon>
        <taxon>Ecdysozoa</taxon>
        <taxon>Arthropoda</taxon>
        <taxon>Chelicerata</taxon>
        <taxon>Arachnida</taxon>
        <taxon>Araneae</taxon>
        <taxon>Araneomorphae</taxon>
        <taxon>Entelegynae</taxon>
        <taxon>Araneoidea</taxon>
        <taxon>Araneidae</taxon>
        <taxon>Araneus</taxon>
    </lineage>
</organism>
<sequence>MTFPPPTKETVSKRVKRFLKKNPNDEPDHCLPSEIIEYINKLKASKSPVSENISNILIKRLPIKSIIRLTEIVNAMLKFHYFPNEWKTAIVVWILKPGKLPYDPSSYRPISLLSALSKIAECVLLKRIIVATEGKLIPMQFGFRKQLSTVQQLLRLTEIVKEGMDEGWDTGEVLLEKRLTGSRQTACYTNLS</sequence>
<protein>
    <submittedName>
        <fullName evidence="1">Putative RNA-directed DNA polymerase from transposon X-element</fullName>
    </submittedName>
</protein>
<dbReference type="Proteomes" id="UP000499080">
    <property type="component" value="Unassembled WGS sequence"/>
</dbReference>
<dbReference type="InterPro" id="IPR052560">
    <property type="entry name" value="RdDP_mobile_element"/>
</dbReference>
<dbReference type="InterPro" id="IPR043502">
    <property type="entry name" value="DNA/RNA_pol_sf"/>
</dbReference>
<evidence type="ECO:0000313" key="2">
    <source>
        <dbReference type="Proteomes" id="UP000499080"/>
    </source>
</evidence>
<proteinExistence type="predicted"/>
<name>A0A4Y2EBB8_ARAVE</name>
<comment type="caution">
    <text evidence="1">The sequence shown here is derived from an EMBL/GenBank/DDBJ whole genome shotgun (WGS) entry which is preliminary data.</text>
</comment>
<dbReference type="SUPFAM" id="SSF56672">
    <property type="entry name" value="DNA/RNA polymerases"/>
    <property type="match status" value="1"/>
</dbReference>
<dbReference type="GO" id="GO:0003964">
    <property type="term" value="F:RNA-directed DNA polymerase activity"/>
    <property type="evidence" value="ECO:0007669"/>
    <property type="project" value="UniProtKB-KW"/>
</dbReference>
<evidence type="ECO:0000313" key="1">
    <source>
        <dbReference type="EMBL" id="GBM25589.1"/>
    </source>
</evidence>
<reference evidence="1 2" key="1">
    <citation type="journal article" date="2019" name="Sci. Rep.">
        <title>Orb-weaving spider Araneus ventricosus genome elucidates the spidroin gene catalogue.</title>
        <authorList>
            <person name="Kono N."/>
            <person name="Nakamura H."/>
            <person name="Ohtoshi R."/>
            <person name="Moran D.A.P."/>
            <person name="Shinohara A."/>
            <person name="Yoshida Y."/>
            <person name="Fujiwara M."/>
            <person name="Mori M."/>
            <person name="Tomita M."/>
            <person name="Arakawa K."/>
        </authorList>
    </citation>
    <scope>NUCLEOTIDE SEQUENCE [LARGE SCALE GENOMIC DNA]</scope>
</reference>
<dbReference type="OrthoDB" id="415068at2759"/>
<dbReference type="EMBL" id="BGPR01000541">
    <property type="protein sequence ID" value="GBM25589.1"/>
    <property type="molecule type" value="Genomic_DNA"/>
</dbReference>
<keyword evidence="1" id="KW-0548">Nucleotidyltransferase</keyword>
<dbReference type="PANTHER" id="PTHR36688:SF1">
    <property type="entry name" value="ENDONUCLEASE_EXONUCLEASE_PHOSPHATASE DOMAIN-CONTAINING PROTEIN"/>
    <property type="match status" value="1"/>
</dbReference>
<keyword evidence="2" id="KW-1185">Reference proteome</keyword>
<keyword evidence="1" id="KW-0808">Transferase</keyword>
<accession>A0A4Y2EBB8</accession>
<gene>
    <name evidence="1" type="primary">X-elementORF2_805</name>
    <name evidence="1" type="ORF">AVEN_181706_1</name>
</gene>